<feature type="region of interest" description="Disordered" evidence="2">
    <location>
        <begin position="1"/>
        <end position="38"/>
    </location>
</feature>
<keyword evidence="1" id="KW-0694">RNA-binding</keyword>
<feature type="compositionally biased region" description="Basic and acidic residues" evidence="2">
    <location>
        <begin position="513"/>
        <end position="529"/>
    </location>
</feature>
<comment type="caution">
    <text evidence="4">The sequence shown here is derived from an EMBL/GenBank/DDBJ whole genome shotgun (WGS) entry which is preliminary data.</text>
</comment>
<feature type="domain" description="DRBM" evidence="3">
    <location>
        <begin position="227"/>
        <end position="317"/>
    </location>
</feature>
<dbReference type="GO" id="GO:0070877">
    <property type="term" value="C:microprocessor complex"/>
    <property type="evidence" value="ECO:0007669"/>
    <property type="project" value="InterPro"/>
</dbReference>
<dbReference type="EMBL" id="CASHTH010001223">
    <property type="protein sequence ID" value="CAI8012899.1"/>
    <property type="molecule type" value="Genomic_DNA"/>
</dbReference>
<dbReference type="Proteomes" id="UP001174909">
    <property type="component" value="Unassembled WGS sequence"/>
</dbReference>
<accession>A0AA35RJZ3</accession>
<dbReference type="SUPFAM" id="SSF54768">
    <property type="entry name" value="dsRNA-binding domain-like"/>
    <property type="match status" value="1"/>
</dbReference>
<dbReference type="GO" id="GO:0042802">
    <property type="term" value="F:identical protein binding"/>
    <property type="evidence" value="ECO:0007669"/>
    <property type="project" value="InterPro"/>
</dbReference>
<evidence type="ECO:0000259" key="3">
    <source>
        <dbReference type="PROSITE" id="PS50137"/>
    </source>
</evidence>
<evidence type="ECO:0000256" key="2">
    <source>
        <dbReference type="SAM" id="MobiDB-lite"/>
    </source>
</evidence>
<dbReference type="PANTHER" id="PTHR13482:SF3">
    <property type="entry name" value="MICROPROCESSOR COMPLEX SUBUNIT DGCR8"/>
    <property type="match status" value="1"/>
</dbReference>
<gene>
    <name evidence="4" type="ORF">GBAR_LOCUS8225</name>
</gene>
<keyword evidence="5" id="KW-1185">Reference proteome</keyword>
<dbReference type="AlphaFoldDB" id="A0AA35RJZ3"/>
<dbReference type="GO" id="GO:0070878">
    <property type="term" value="F:primary miRNA binding"/>
    <property type="evidence" value="ECO:0007669"/>
    <property type="project" value="TreeGrafter"/>
</dbReference>
<feature type="region of interest" description="Disordered" evidence="2">
    <location>
        <begin position="156"/>
        <end position="185"/>
    </location>
</feature>
<dbReference type="PANTHER" id="PTHR13482">
    <property type="entry name" value="MICRORNA PROCESSOR COMPLEX SUBUNIT DGCR8"/>
    <property type="match status" value="1"/>
</dbReference>
<dbReference type="GO" id="GO:0031053">
    <property type="term" value="P:primary miRNA processing"/>
    <property type="evidence" value="ECO:0007669"/>
    <property type="project" value="InterPro"/>
</dbReference>
<evidence type="ECO:0000313" key="5">
    <source>
        <dbReference type="Proteomes" id="UP001174909"/>
    </source>
</evidence>
<evidence type="ECO:0000256" key="1">
    <source>
        <dbReference type="PROSITE-ProRule" id="PRU00266"/>
    </source>
</evidence>
<sequence length="568" mass="61957">MMEDTSAACSVSEHLGNEEEPPPPKKTKLDTPGDAQPKKLLGLVDHHSEPQALPADWVAVHHVSGATVYLHQPTRVVTFSRPYQVPTSKTIRSIPCLEQWLFAEGQRSELALAWHRQQGEGGPRNCSLVKIGPERLREYLGLRWESSLLTEAGCRSALREGGGGRRRERGRGDERKKKTPQKTKPVIPKGLSKVVKVKVPPEYRSLVKHQEGKTPPAVWEVNLSTKNATTVLHEFCQLYFHASPSFSFSDTSQSFSLPLSLSLSLCVNEFICGALIEGPPYCCEVKVGGVNYGSGKAVNKRVAKVTAAAEALEVFLPGAFPSHLLLPADDVAGRHSSLSTLSEEGLQLLSGLTVEDPNAPSVLARTGFPSPWQTLKNSLIWNKDLLLSDKLSLDLRPLSDSQSHASSSVPANHHFECVLRCGEEGGEGKGVVEVRVTCVGRKDGQQAAAQAMLKNIHPFVTNWGSLLKLYSRTPPQSPRQPELPPSSVTEGCGLLSEADQKLLHRLRESMFQLSRERGGREGGGIREGVKQTTEAEGGQAQEKVTAAYLHQSHLCLLQGEQDLSSSHH</sequence>
<reference evidence="4" key="1">
    <citation type="submission" date="2023-03" db="EMBL/GenBank/DDBJ databases">
        <authorList>
            <person name="Steffen K."/>
            <person name="Cardenas P."/>
        </authorList>
    </citation>
    <scope>NUCLEOTIDE SEQUENCE</scope>
</reference>
<feature type="compositionally biased region" description="Basic and acidic residues" evidence="2">
    <location>
        <begin position="162"/>
        <end position="176"/>
    </location>
</feature>
<dbReference type="Pfam" id="PF00035">
    <property type="entry name" value="dsrm"/>
    <property type="match status" value="1"/>
</dbReference>
<feature type="region of interest" description="Disordered" evidence="2">
    <location>
        <begin position="513"/>
        <end position="539"/>
    </location>
</feature>
<dbReference type="Gene3D" id="2.20.70.10">
    <property type="match status" value="1"/>
</dbReference>
<dbReference type="Gene3D" id="3.30.160.20">
    <property type="match status" value="2"/>
</dbReference>
<dbReference type="PROSITE" id="PS50137">
    <property type="entry name" value="DS_RBD"/>
    <property type="match status" value="1"/>
</dbReference>
<evidence type="ECO:0000313" key="4">
    <source>
        <dbReference type="EMBL" id="CAI8012899.1"/>
    </source>
</evidence>
<dbReference type="GO" id="GO:0020037">
    <property type="term" value="F:heme binding"/>
    <property type="evidence" value="ECO:0007669"/>
    <property type="project" value="InterPro"/>
</dbReference>
<feature type="compositionally biased region" description="Pro residues" evidence="2">
    <location>
        <begin position="475"/>
        <end position="484"/>
    </location>
</feature>
<dbReference type="InterPro" id="IPR014720">
    <property type="entry name" value="dsRBD_dom"/>
</dbReference>
<dbReference type="GO" id="GO:0003725">
    <property type="term" value="F:double-stranded RNA binding"/>
    <property type="evidence" value="ECO:0007669"/>
    <property type="project" value="TreeGrafter"/>
</dbReference>
<name>A0AA35RJZ3_GEOBA</name>
<organism evidence="4 5">
    <name type="scientific">Geodia barretti</name>
    <name type="common">Barrett's horny sponge</name>
    <dbReference type="NCBI Taxonomy" id="519541"/>
    <lineage>
        <taxon>Eukaryota</taxon>
        <taxon>Metazoa</taxon>
        <taxon>Porifera</taxon>
        <taxon>Demospongiae</taxon>
        <taxon>Heteroscleromorpha</taxon>
        <taxon>Tetractinellida</taxon>
        <taxon>Astrophorina</taxon>
        <taxon>Geodiidae</taxon>
        <taxon>Geodia</taxon>
    </lineage>
</organism>
<proteinExistence type="predicted"/>
<feature type="region of interest" description="Disordered" evidence="2">
    <location>
        <begin position="471"/>
        <end position="491"/>
    </location>
</feature>
<protein>
    <submittedName>
        <fullName evidence="4">Microprocessor complex subunit DGCR8</fullName>
    </submittedName>
</protein>
<dbReference type="InterPro" id="IPR040375">
    <property type="entry name" value="DGCR8"/>
</dbReference>